<gene>
    <name evidence="2" type="ORF">L248_2112</name>
</gene>
<evidence type="ECO:0000313" key="3">
    <source>
        <dbReference type="Proteomes" id="UP000030647"/>
    </source>
</evidence>
<protein>
    <recommendedName>
        <fullName evidence="1">HTH cro/C1-type domain-containing protein</fullName>
    </recommendedName>
</protein>
<dbReference type="EMBL" id="KI271612">
    <property type="protein sequence ID" value="ERL63819.1"/>
    <property type="molecule type" value="Genomic_DNA"/>
</dbReference>
<dbReference type="STRING" id="1231336.L248_2112"/>
<dbReference type="Proteomes" id="UP000030647">
    <property type="component" value="Unassembled WGS sequence"/>
</dbReference>
<dbReference type="HOGENOM" id="CLU_066192_4_0_9"/>
<dbReference type="PROSITE" id="PS50943">
    <property type="entry name" value="HTH_CROC1"/>
    <property type="match status" value="1"/>
</dbReference>
<evidence type="ECO:0000313" key="2">
    <source>
        <dbReference type="EMBL" id="ERL63819.1"/>
    </source>
</evidence>
<dbReference type="SUPFAM" id="SSF47413">
    <property type="entry name" value="lambda repressor-like DNA-binding domains"/>
    <property type="match status" value="1"/>
</dbReference>
<proteinExistence type="predicted"/>
<accession>U4TI44</accession>
<name>U4TI44_9LACO</name>
<feature type="domain" description="HTH cro/C1-type" evidence="1">
    <location>
        <begin position="1"/>
        <end position="35"/>
    </location>
</feature>
<dbReference type="CDD" id="cd00093">
    <property type="entry name" value="HTH_XRE"/>
    <property type="match status" value="1"/>
</dbReference>
<sequence length="99" mass="11299">MDNSSLSRIESGDRKVSAEEVSKFASLYGVTTDYLLGNLNTPEWASPKDVVDLKQYLDDPEAQDAFNFEGKPLTDTEKEKLQIAITQIFWDRLKQIKKK</sequence>
<reference evidence="3" key="1">
    <citation type="journal article" date="2013" name="Genome Announc.">
        <title>Whole-Genome Sequencing of Lactobacillus shenzhenensis Strain LY-73T.</title>
        <authorList>
            <person name="Lin Z."/>
            <person name="Liu Z."/>
            <person name="Yang R."/>
            <person name="Zou Y."/>
            <person name="Wan D."/>
            <person name="Chen J."/>
            <person name="Guo M."/>
            <person name="Zhao J."/>
            <person name="Fang C."/>
            <person name="Yang R."/>
            <person name="Liu F."/>
        </authorList>
    </citation>
    <scope>NUCLEOTIDE SEQUENCE [LARGE SCALE GENOMIC DNA]</scope>
    <source>
        <strain evidence="3">LY-73</strain>
    </source>
</reference>
<dbReference type="Gene3D" id="1.10.260.40">
    <property type="entry name" value="lambda repressor-like DNA-binding domains"/>
    <property type="match status" value="1"/>
</dbReference>
<dbReference type="Pfam" id="PF01381">
    <property type="entry name" value="HTH_3"/>
    <property type="match status" value="1"/>
</dbReference>
<dbReference type="InterPro" id="IPR010982">
    <property type="entry name" value="Lambda_DNA-bd_dom_sf"/>
</dbReference>
<dbReference type="InterPro" id="IPR001387">
    <property type="entry name" value="Cro/C1-type_HTH"/>
</dbReference>
<dbReference type="AlphaFoldDB" id="U4TI44"/>
<keyword evidence="3" id="KW-1185">Reference proteome</keyword>
<dbReference type="eggNOG" id="COG1396">
    <property type="taxonomic scope" value="Bacteria"/>
</dbReference>
<evidence type="ECO:0000259" key="1">
    <source>
        <dbReference type="PROSITE" id="PS50943"/>
    </source>
</evidence>
<organism evidence="2 3">
    <name type="scientific">Schleiferilactobacillus shenzhenensis LY-73</name>
    <dbReference type="NCBI Taxonomy" id="1231336"/>
    <lineage>
        <taxon>Bacteria</taxon>
        <taxon>Bacillati</taxon>
        <taxon>Bacillota</taxon>
        <taxon>Bacilli</taxon>
        <taxon>Lactobacillales</taxon>
        <taxon>Lactobacillaceae</taxon>
        <taxon>Schleiferilactobacillus</taxon>
    </lineage>
</organism>
<dbReference type="GO" id="GO:0003677">
    <property type="term" value="F:DNA binding"/>
    <property type="evidence" value="ECO:0007669"/>
    <property type="project" value="InterPro"/>
</dbReference>